<proteinExistence type="predicted"/>
<evidence type="ECO:0000313" key="1">
    <source>
        <dbReference type="EMBL" id="MBB5127187.1"/>
    </source>
</evidence>
<reference evidence="1 2" key="1">
    <citation type="submission" date="2020-08" db="EMBL/GenBank/DDBJ databases">
        <title>Genomic Encyclopedia of Type Strains, Phase III (KMG-III): the genomes of soil and plant-associated and newly described type strains.</title>
        <authorList>
            <person name="Whitman W."/>
        </authorList>
    </citation>
    <scope>NUCLEOTIDE SEQUENCE [LARGE SCALE GENOMIC DNA]</scope>
    <source>
        <strain evidence="1 2">CECT 3226</strain>
    </source>
</reference>
<protein>
    <submittedName>
        <fullName evidence="1">Uncharacterized protein</fullName>
    </submittedName>
</protein>
<sequence length="102" mass="10306">MATFNQHNQTVGVQHNAENMIVGSSASMADIAAGVENVLAQAHQTEPPLPPEVQAELVAARDAAVSGDTAETGGRLRRVLEMGSLATGIGSQIAAMLGALGG</sequence>
<dbReference type="EMBL" id="JACHJE010000008">
    <property type="protein sequence ID" value="MBB5127187.1"/>
    <property type="molecule type" value="Genomic_DNA"/>
</dbReference>
<comment type="caution">
    <text evidence="1">The sequence shown here is derived from an EMBL/GenBank/DDBJ whole genome shotgun (WGS) entry which is preliminary data.</text>
</comment>
<evidence type="ECO:0000313" key="2">
    <source>
        <dbReference type="Proteomes" id="UP000568022"/>
    </source>
</evidence>
<organism evidence="1 2">
    <name type="scientific">Streptomyces griseoloalbus</name>
    <dbReference type="NCBI Taxonomy" id="67303"/>
    <lineage>
        <taxon>Bacteria</taxon>
        <taxon>Bacillati</taxon>
        <taxon>Actinomycetota</taxon>
        <taxon>Actinomycetes</taxon>
        <taxon>Kitasatosporales</taxon>
        <taxon>Streptomycetaceae</taxon>
        <taxon>Streptomyces</taxon>
    </lineage>
</organism>
<accession>A0A7W8F9J3</accession>
<name>A0A7W8F9J3_9ACTN</name>
<gene>
    <name evidence="1" type="ORF">FHS32_003929</name>
</gene>
<keyword evidence="2" id="KW-1185">Reference proteome</keyword>
<dbReference type="AlphaFoldDB" id="A0A7W8F9J3"/>
<dbReference type="Proteomes" id="UP000568022">
    <property type="component" value="Unassembled WGS sequence"/>
</dbReference>